<evidence type="ECO:0000313" key="3">
    <source>
        <dbReference type="EMBL" id="KUJ06933.1"/>
    </source>
</evidence>
<evidence type="ECO:0000313" key="4">
    <source>
        <dbReference type="Proteomes" id="UP000070700"/>
    </source>
</evidence>
<dbReference type="AlphaFoldDB" id="A0A132B3V8"/>
<keyword evidence="1" id="KW-0175">Coiled coil</keyword>
<dbReference type="OrthoDB" id="3563014at2759"/>
<organism evidence="3 4">
    <name type="scientific">Mollisia scopiformis</name>
    <name type="common">Conifer needle endophyte fungus</name>
    <name type="synonym">Phialocephala scopiformis</name>
    <dbReference type="NCBI Taxonomy" id="149040"/>
    <lineage>
        <taxon>Eukaryota</taxon>
        <taxon>Fungi</taxon>
        <taxon>Dikarya</taxon>
        <taxon>Ascomycota</taxon>
        <taxon>Pezizomycotina</taxon>
        <taxon>Leotiomycetes</taxon>
        <taxon>Helotiales</taxon>
        <taxon>Mollisiaceae</taxon>
        <taxon>Mollisia</taxon>
    </lineage>
</organism>
<protein>
    <submittedName>
        <fullName evidence="3">Uncharacterized protein</fullName>
    </submittedName>
</protein>
<evidence type="ECO:0000256" key="2">
    <source>
        <dbReference type="SAM" id="MobiDB-lite"/>
    </source>
</evidence>
<feature type="compositionally biased region" description="Basic and acidic residues" evidence="2">
    <location>
        <begin position="199"/>
        <end position="210"/>
    </location>
</feature>
<dbReference type="EMBL" id="KQ947442">
    <property type="protein sequence ID" value="KUJ06933.1"/>
    <property type="molecule type" value="Genomic_DNA"/>
</dbReference>
<feature type="compositionally biased region" description="Basic residues" evidence="2">
    <location>
        <begin position="129"/>
        <end position="139"/>
    </location>
</feature>
<feature type="region of interest" description="Disordered" evidence="2">
    <location>
        <begin position="125"/>
        <end position="235"/>
    </location>
</feature>
<dbReference type="RefSeq" id="XP_018061288.1">
    <property type="nucleotide sequence ID" value="XM_018213731.1"/>
</dbReference>
<feature type="compositionally biased region" description="Polar residues" evidence="2">
    <location>
        <begin position="142"/>
        <end position="153"/>
    </location>
</feature>
<feature type="compositionally biased region" description="Basic and acidic residues" evidence="2">
    <location>
        <begin position="644"/>
        <end position="659"/>
    </location>
</feature>
<feature type="coiled-coil region" evidence="1">
    <location>
        <begin position="366"/>
        <end position="393"/>
    </location>
</feature>
<dbReference type="Proteomes" id="UP000070700">
    <property type="component" value="Unassembled WGS sequence"/>
</dbReference>
<feature type="compositionally biased region" description="Polar residues" evidence="2">
    <location>
        <begin position="588"/>
        <end position="597"/>
    </location>
</feature>
<dbReference type="KEGG" id="psco:LY89DRAFT_678223"/>
<reference evidence="3 4" key="1">
    <citation type="submission" date="2015-10" db="EMBL/GenBank/DDBJ databases">
        <title>Full genome of DAOMC 229536 Phialocephala scopiformis, a fungal endophyte of spruce producing the potent anti-insectan compound rugulosin.</title>
        <authorList>
            <consortium name="DOE Joint Genome Institute"/>
            <person name="Walker A.K."/>
            <person name="Frasz S.L."/>
            <person name="Seifert K.A."/>
            <person name="Miller J.D."/>
            <person name="Mondo S.J."/>
            <person name="Labutti K."/>
            <person name="Lipzen A."/>
            <person name="Dockter R."/>
            <person name="Kennedy M."/>
            <person name="Grigoriev I.V."/>
            <person name="Spatafora J.W."/>
        </authorList>
    </citation>
    <scope>NUCLEOTIDE SEQUENCE [LARGE SCALE GENOMIC DNA]</scope>
    <source>
        <strain evidence="3 4">CBS 120377</strain>
    </source>
</reference>
<name>A0A132B3V8_MOLSC</name>
<dbReference type="GeneID" id="28823457"/>
<sequence>MAGQSQVRGLRRVNKSSNLTVDIPKLSWGNAFFQATVVAEPVSATQHSPLVSSIHASSTEIAQQANPRDHSPIRMHHFDPVSRQDPGLGSAKVSHRYATVIDGVVRSPGGALHAVGQFATSAITTARSRSLHRPSRSRGRSFWTSGNRPSISEPSRPRLVSSVADPQALEQPLVRHTSLTLEGREFREQSTTSLPRLGSRHDVDTPDPLRCHPAQPGADVNEYAPPSPVHSSASYHATSQYLTTSQRWKRSYNQEHRLCMDLQTQLATATTELEKLRPELEAQRTRAQHFENAEAVASKRSMAPLLAMLPLEHSEKIAFLVKRNDVLEEQFIIANGARIRAEAISAKETKACDFQMQISASKSDRIDALYQQLDESQAELKTYKQRCEDLEAAARVPREAIVEEEQRNEPSFPTIKISDIPVEEQLNGPSPPTTNTAELPARSFSVMMRRMGRTQPEVNSSSNISHLLPVPSTVSRSPDFQPPGLTSRENKRVSQVAEMKIMRGSSLRSLWLPQRVSLASESGPKQEVPAVEAEMETEEPCAASSPFSAYEDPFPEDTAPIQVIVTEPFPAYEDPYPQSSTLYFHQSVSPSNQSFQPAQEEEDETSLYSTEPFPAYEEPYPAHQEFEMFLQAREEENPTLPAQTERRGEDKENVDPNDLERLRKYSQYFSYGFNCGRAMVKD</sequence>
<evidence type="ECO:0000256" key="1">
    <source>
        <dbReference type="SAM" id="Coils"/>
    </source>
</evidence>
<proteinExistence type="predicted"/>
<feature type="compositionally biased region" description="Polar residues" evidence="2">
    <location>
        <begin position="456"/>
        <end position="465"/>
    </location>
</feature>
<feature type="region of interest" description="Disordered" evidence="2">
    <location>
        <begin position="455"/>
        <end position="493"/>
    </location>
</feature>
<feature type="region of interest" description="Disordered" evidence="2">
    <location>
        <begin position="588"/>
        <end position="607"/>
    </location>
</feature>
<dbReference type="InParanoid" id="A0A132B3V8"/>
<keyword evidence="4" id="KW-1185">Reference proteome</keyword>
<gene>
    <name evidence="3" type="ORF">LY89DRAFT_678223</name>
</gene>
<accession>A0A132B3V8</accession>
<feature type="region of interest" description="Disordered" evidence="2">
    <location>
        <begin position="632"/>
        <end position="659"/>
    </location>
</feature>